<organism evidence="2">
    <name type="scientific">marine sediment metagenome</name>
    <dbReference type="NCBI Taxonomy" id="412755"/>
    <lineage>
        <taxon>unclassified sequences</taxon>
        <taxon>metagenomes</taxon>
        <taxon>ecological metagenomes</taxon>
    </lineage>
</organism>
<accession>A0A0F9SN34</accession>
<comment type="caution">
    <text evidence="2">The sequence shown here is derived from an EMBL/GenBank/DDBJ whole genome shotgun (WGS) entry which is preliminary data.</text>
</comment>
<dbReference type="InterPro" id="IPR051680">
    <property type="entry name" value="ATP-dep_Glu-Cys_Ligase-2"/>
</dbReference>
<reference evidence="2" key="1">
    <citation type="journal article" date="2015" name="Nature">
        <title>Complex archaea that bridge the gap between prokaryotes and eukaryotes.</title>
        <authorList>
            <person name="Spang A."/>
            <person name="Saw J.H."/>
            <person name="Jorgensen S.L."/>
            <person name="Zaremba-Niedzwiedzka K."/>
            <person name="Martijn J."/>
            <person name="Lind A.E."/>
            <person name="van Eijk R."/>
            <person name="Schleper C."/>
            <person name="Guy L."/>
            <person name="Ettema T.J."/>
        </authorList>
    </citation>
    <scope>NUCLEOTIDE SEQUENCE</scope>
</reference>
<evidence type="ECO:0000313" key="2">
    <source>
        <dbReference type="EMBL" id="KKN30748.1"/>
    </source>
</evidence>
<dbReference type="EMBL" id="LAZR01002384">
    <property type="protein sequence ID" value="KKN30748.1"/>
    <property type="molecule type" value="Genomic_DNA"/>
</dbReference>
<dbReference type="PANTHER" id="PTHR34595">
    <property type="entry name" value="BLR5612 PROTEIN"/>
    <property type="match status" value="1"/>
</dbReference>
<protein>
    <recommendedName>
        <fullName evidence="1">DUF403 domain-containing protein</fullName>
    </recommendedName>
</protein>
<dbReference type="Pfam" id="PF04168">
    <property type="entry name" value="Alpha-E"/>
    <property type="match status" value="1"/>
</dbReference>
<evidence type="ECO:0000259" key="1">
    <source>
        <dbReference type="Pfam" id="PF04168"/>
    </source>
</evidence>
<feature type="domain" description="DUF403" evidence="1">
    <location>
        <begin position="1"/>
        <end position="306"/>
    </location>
</feature>
<dbReference type="InterPro" id="IPR007296">
    <property type="entry name" value="DUF403"/>
</dbReference>
<sequence>MLSRVGERVYWMARYLERVENTARLINVHTALLMDLPKQNEINWFTLIKIFNSERAYHEQYLRIHEKNIMHFLVAEMNNASSLVQALMQARENIRTSLDVLPEEAWEQINELHLMVKGSLSAIGNRRRRQNMLLKIMERCQCISGIIDNHMSRNHAYDFIQIGKYIERADMTSRILEMTSLLASDTPSEQVSKHQGILWANLLKAISAQQMYLHEKRSAVTADKVLDFLVTDSALPRSLSFALASIGNYLNALPEPEDPIVIQQQILENLNAYRSCNIPADEIHFFMDSFQMRLMELHKKISSKWFYPDFEII</sequence>
<dbReference type="AlphaFoldDB" id="A0A0F9SN34"/>
<dbReference type="PANTHER" id="PTHR34595:SF7">
    <property type="entry name" value="SLL1039 PROTEIN"/>
    <property type="match status" value="1"/>
</dbReference>
<gene>
    <name evidence="2" type="ORF">LCGC14_0830990</name>
</gene>
<name>A0A0F9SN34_9ZZZZ</name>
<proteinExistence type="predicted"/>